<name>A0A9Q0EKN5_9TELE</name>
<feature type="non-terminal residue" evidence="2">
    <location>
        <position position="55"/>
    </location>
</feature>
<accession>A0A9Q0EKN5</accession>
<evidence type="ECO:0000313" key="2">
    <source>
        <dbReference type="EMBL" id="KAJ3609019.1"/>
    </source>
</evidence>
<feature type="compositionally biased region" description="Basic and acidic residues" evidence="1">
    <location>
        <begin position="11"/>
        <end position="21"/>
    </location>
</feature>
<reference evidence="2" key="1">
    <citation type="submission" date="2022-07" db="EMBL/GenBank/DDBJ databases">
        <title>Chromosome-level genome of Muraenolepis orangiensis.</title>
        <authorList>
            <person name="Kim J."/>
        </authorList>
    </citation>
    <scope>NUCLEOTIDE SEQUENCE</scope>
    <source>
        <strain evidence="2">KU_S4_2022</strain>
        <tissue evidence="2">Muscle</tissue>
    </source>
</reference>
<dbReference type="EMBL" id="JANIIK010000039">
    <property type="protein sequence ID" value="KAJ3609019.1"/>
    <property type="molecule type" value="Genomic_DNA"/>
</dbReference>
<dbReference type="Proteomes" id="UP001148018">
    <property type="component" value="Unassembled WGS sequence"/>
</dbReference>
<protein>
    <submittedName>
        <fullName evidence="2">Uncharacterized protein</fullName>
    </submittedName>
</protein>
<sequence length="55" mass="5943">QGAPLLSSGRRGGERRAERHVPVRRHGQNGRKALPRGLCLPGPEEGPQKKAAHSQ</sequence>
<organism evidence="2 3">
    <name type="scientific">Muraenolepis orangiensis</name>
    <name type="common">Patagonian moray cod</name>
    <dbReference type="NCBI Taxonomy" id="630683"/>
    <lineage>
        <taxon>Eukaryota</taxon>
        <taxon>Metazoa</taxon>
        <taxon>Chordata</taxon>
        <taxon>Craniata</taxon>
        <taxon>Vertebrata</taxon>
        <taxon>Euteleostomi</taxon>
        <taxon>Actinopterygii</taxon>
        <taxon>Neopterygii</taxon>
        <taxon>Teleostei</taxon>
        <taxon>Neoteleostei</taxon>
        <taxon>Acanthomorphata</taxon>
        <taxon>Zeiogadaria</taxon>
        <taxon>Gadariae</taxon>
        <taxon>Gadiformes</taxon>
        <taxon>Muraenolepidoidei</taxon>
        <taxon>Muraenolepididae</taxon>
        <taxon>Muraenolepis</taxon>
    </lineage>
</organism>
<keyword evidence="3" id="KW-1185">Reference proteome</keyword>
<gene>
    <name evidence="2" type="ORF">NHX12_023546</name>
</gene>
<feature type="region of interest" description="Disordered" evidence="1">
    <location>
        <begin position="1"/>
        <end position="55"/>
    </location>
</feature>
<comment type="caution">
    <text evidence="2">The sequence shown here is derived from an EMBL/GenBank/DDBJ whole genome shotgun (WGS) entry which is preliminary data.</text>
</comment>
<evidence type="ECO:0000256" key="1">
    <source>
        <dbReference type="SAM" id="MobiDB-lite"/>
    </source>
</evidence>
<evidence type="ECO:0000313" key="3">
    <source>
        <dbReference type="Proteomes" id="UP001148018"/>
    </source>
</evidence>
<dbReference type="AlphaFoldDB" id="A0A9Q0EKN5"/>
<feature type="non-terminal residue" evidence="2">
    <location>
        <position position="1"/>
    </location>
</feature>
<proteinExistence type="predicted"/>